<dbReference type="Pfam" id="PF17240">
    <property type="entry name" value="DUF5313"/>
    <property type="match status" value="1"/>
</dbReference>
<dbReference type="InterPro" id="IPR035197">
    <property type="entry name" value="DUF5313"/>
</dbReference>
<comment type="caution">
    <text evidence="2">The sequence shown here is derived from an EMBL/GenBank/DDBJ whole genome shotgun (WGS) entry which is preliminary data.</text>
</comment>
<keyword evidence="1" id="KW-1133">Transmembrane helix</keyword>
<keyword evidence="1" id="KW-0812">Transmembrane</keyword>
<feature type="transmembrane region" description="Helical" evidence="1">
    <location>
        <begin position="76"/>
        <end position="97"/>
    </location>
</feature>
<dbReference type="RefSeq" id="WP_039881303.1">
    <property type="nucleotide sequence ID" value="NZ_CP059694.1"/>
</dbReference>
<name>A0AAW4FYT1_GORRU</name>
<reference evidence="3" key="2">
    <citation type="submission" date="2023-04" db="EMBL/GenBank/DDBJ databases">
        <title>Characterization and analysis of the complete genome of Gordonia rubripertincta 112, the degrader of aromatic and aliphatic compounds.</title>
        <authorList>
            <person name="Frantsuzova E."/>
            <person name="Bogun A."/>
            <person name="Delegan Y."/>
        </authorList>
    </citation>
    <scope>NUCLEOTIDE SEQUENCE</scope>
    <source>
        <strain evidence="3">112</strain>
    </source>
</reference>
<organism evidence="2 4">
    <name type="scientific">Gordonia rubripertincta</name>
    <name type="common">Rhodococcus corallinus</name>
    <dbReference type="NCBI Taxonomy" id="36822"/>
    <lineage>
        <taxon>Bacteria</taxon>
        <taxon>Bacillati</taxon>
        <taxon>Actinomycetota</taxon>
        <taxon>Actinomycetes</taxon>
        <taxon>Mycobacteriales</taxon>
        <taxon>Gordoniaceae</taxon>
        <taxon>Gordonia</taxon>
    </lineage>
</organism>
<sequence>MVHDRRVSTTERTTPNAAEYVKYCYWAPLPKSMTAWVENDLAGPGASVRMVVRWAIPCIVILLPMLFVPADWGVRFTMTAPILIAYLFFSIALNRVYRRHRLAQHGLNPDLVNRLEREKNSDLYDEYHRKYRGENRRR</sequence>
<reference evidence="2" key="1">
    <citation type="submission" date="2021-02" db="EMBL/GenBank/DDBJ databases">
        <title>Taxonomy, biology and ecology of Rhodococcus bacteria occurring in California pistachio and other woody hosts as revealed by genome sequence analyses.</title>
        <authorList>
            <person name="Riely B."/>
            <person name="Gai Y."/>
        </authorList>
    </citation>
    <scope>NUCLEOTIDE SEQUENCE</scope>
    <source>
        <strain evidence="2">BP-295</strain>
    </source>
</reference>
<dbReference type="Proteomes" id="UP001195196">
    <property type="component" value="Unassembled WGS sequence"/>
</dbReference>
<evidence type="ECO:0000256" key="1">
    <source>
        <dbReference type="SAM" id="Phobius"/>
    </source>
</evidence>
<protein>
    <submittedName>
        <fullName evidence="2">DUF5313 domain-containing protein</fullName>
    </submittedName>
</protein>
<gene>
    <name evidence="2" type="ORF">JTZ10_01065</name>
    <name evidence="3" type="ORF">QBL07_22605</name>
</gene>
<dbReference type="EMBL" id="JAFFGU010000001">
    <property type="protein sequence ID" value="MBM7276336.1"/>
    <property type="molecule type" value="Genomic_DNA"/>
</dbReference>
<feature type="transmembrane region" description="Helical" evidence="1">
    <location>
        <begin position="51"/>
        <end position="70"/>
    </location>
</feature>
<dbReference type="EMBL" id="JARUXG010000025">
    <property type="protein sequence ID" value="MDG6783607.1"/>
    <property type="molecule type" value="Genomic_DNA"/>
</dbReference>
<keyword evidence="1" id="KW-0472">Membrane</keyword>
<accession>A0AAW4FYT1</accession>
<evidence type="ECO:0000313" key="2">
    <source>
        <dbReference type="EMBL" id="MBM7276336.1"/>
    </source>
</evidence>
<evidence type="ECO:0000313" key="4">
    <source>
        <dbReference type="Proteomes" id="UP001195196"/>
    </source>
</evidence>
<evidence type="ECO:0000313" key="3">
    <source>
        <dbReference type="EMBL" id="MDG6783607.1"/>
    </source>
</evidence>
<proteinExistence type="predicted"/>
<dbReference type="AlphaFoldDB" id="A0AAW4FYT1"/>